<evidence type="ECO:0000313" key="1">
    <source>
        <dbReference type="EMBL" id="MBD1224025.1"/>
    </source>
</evidence>
<dbReference type="EMBL" id="JACWEZ010000012">
    <property type="protein sequence ID" value="MBD1224025.1"/>
    <property type="molecule type" value="Genomic_DNA"/>
</dbReference>
<name>A0ABR7VQ56_VIRHA</name>
<dbReference type="GO" id="GO:0003677">
    <property type="term" value="F:DNA binding"/>
    <property type="evidence" value="ECO:0007669"/>
    <property type="project" value="UniProtKB-KW"/>
</dbReference>
<organism evidence="1 2">
    <name type="scientific">Virgibacillus halodenitrificans</name>
    <name type="common">Bacillus halodenitrificans</name>
    <dbReference type="NCBI Taxonomy" id="1482"/>
    <lineage>
        <taxon>Bacteria</taxon>
        <taxon>Bacillati</taxon>
        <taxon>Bacillota</taxon>
        <taxon>Bacilli</taxon>
        <taxon>Bacillales</taxon>
        <taxon>Bacillaceae</taxon>
        <taxon>Virgibacillus</taxon>
    </lineage>
</organism>
<dbReference type="Proteomes" id="UP000621631">
    <property type="component" value="Unassembled WGS sequence"/>
</dbReference>
<proteinExistence type="predicted"/>
<sequence>MKVATKPDNRPYLLTREQASDFLGIDPKSFDKYIRPHDELERFMIGRHERYTIKSLINFIERHSA</sequence>
<accession>A0ABR7VQ56</accession>
<keyword evidence="1" id="KW-0238">DNA-binding</keyword>
<dbReference type="RefSeq" id="WP_189778934.1">
    <property type="nucleotide sequence ID" value="NZ_JACWEZ010000012.1"/>
</dbReference>
<reference evidence="1 2" key="1">
    <citation type="submission" date="2020-09" db="EMBL/GenBank/DDBJ databases">
        <title>Draft Genome Sequences of Oil-Oxidizing Bacteria Halomonas titanicae, Marinobacter lutaoensis, and Virgibacillus halodenitrificans Isolated from Highly Saline Environments.</title>
        <authorList>
            <person name="Grouzdev D.S."/>
            <person name="Sokolova D.S."/>
            <person name="Semenova E.M."/>
            <person name="Borzenkov I.A."/>
            <person name="Bidzhieva S.K."/>
            <person name="Poltaraus A.B."/>
            <person name="Nazina T.N."/>
        </authorList>
    </citation>
    <scope>NUCLEOTIDE SEQUENCE [LARGE SCALE GENOMIC DNA]</scope>
    <source>
        <strain evidence="1 2">VKM B-3472D</strain>
    </source>
</reference>
<protein>
    <submittedName>
        <fullName evidence="1">DNA-binding protein</fullName>
    </submittedName>
</protein>
<comment type="caution">
    <text evidence="1">The sequence shown here is derived from an EMBL/GenBank/DDBJ whole genome shotgun (WGS) entry which is preliminary data.</text>
</comment>
<gene>
    <name evidence="1" type="ORF">IC602_15565</name>
</gene>
<evidence type="ECO:0000313" key="2">
    <source>
        <dbReference type="Proteomes" id="UP000621631"/>
    </source>
</evidence>
<keyword evidence="2" id="KW-1185">Reference proteome</keyword>